<dbReference type="PROSITE" id="PS00028">
    <property type="entry name" value="ZINC_FINGER_C2H2_1"/>
    <property type="match status" value="3"/>
</dbReference>
<dbReference type="FunFam" id="3.30.160.60:FF:003059">
    <property type="entry name" value="Zinc finger protein 335"/>
    <property type="match status" value="1"/>
</dbReference>
<reference evidence="7" key="1">
    <citation type="submission" date="2025-08" db="UniProtKB">
        <authorList>
            <consortium name="Ensembl"/>
        </authorList>
    </citation>
    <scope>IDENTIFICATION</scope>
</reference>
<sequence>MKTHSKEKPHMCDKCGKSFKKRYTFKIHLLTHIQNCGNSTFKCDFCEYTCNDKKHLLNHQLSHTNDKPFKCEECKYSTSKEDFLVSHIAIKHTGEKPFSCDMCHFMTRHRKNLRLHVQCRHPKAFDEWSRSHPEEPIRQRQTSVFTVQQIEELRSQHETQEFQGTIVRKTSVSQDALGNTTIIYEQDLSAQNALDLLLNMSNARELQVAVLKPDGKTLETGSWTGADSGSEGSSLQPQKIVTFHVSENGHTLVQEAFETATGTVEQEETTDVSQEMMHVFGSSLEEPSAEPQVMEVSTEPLSIATPLKENKERFYLSSGLTDGVLQQVEVRLGFLSSEAPGSPPLCPSPPSQQLNTKRFSCRICMEAFHGRSDMENHKRAHIDPKTFKCPDCDFTAPSWPEVKSHMAMHAYLRPHKCNSCSFASKNKKDLRRHMMTHTNEKPYACQVCGQSNTCTCRPPQPLSALSFSLRFNRNGHLKFHMERLHTQEPSPRKSCSVPSQQTIIVNSDEEALATLQSSHQSGEVAAGFGSGTHHCGSGSDEEATYIQQITTVDGQTVQHLMTGDNQVQYIISQDGVQHLLPREYVVLSEGNHIQMEDGRIAHIQYEHDGTFLQEQQVEPRTDYTCFFFILQLILRCIKVVFELQ</sequence>
<dbReference type="Pfam" id="PF00096">
    <property type="entry name" value="zf-C2H2"/>
    <property type="match status" value="1"/>
</dbReference>
<feature type="domain" description="C2H2-type" evidence="6">
    <location>
        <begin position="359"/>
        <end position="386"/>
    </location>
</feature>
<dbReference type="FunFam" id="3.30.160.60:FF:001564">
    <property type="entry name" value="zinc finger protein 827 isoform X1"/>
    <property type="match status" value="1"/>
</dbReference>
<evidence type="ECO:0000313" key="8">
    <source>
        <dbReference type="Proteomes" id="UP000472262"/>
    </source>
</evidence>
<feature type="domain" description="C2H2-type" evidence="6">
    <location>
        <begin position="41"/>
        <end position="68"/>
    </location>
</feature>
<dbReference type="SUPFAM" id="SSF57667">
    <property type="entry name" value="beta-beta-alpha zinc fingers"/>
    <property type="match status" value="5"/>
</dbReference>
<feature type="domain" description="C2H2-type" evidence="6">
    <location>
        <begin position="69"/>
        <end position="97"/>
    </location>
</feature>
<dbReference type="GO" id="GO:0007420">
    <property type="term" value="P:brain development"/>
    <property type="evidence" value="ECO:0007669"/>
    <property type="project" value="TreeGrafter"/>
</dbReference>
<dbReference type="PANTHER" id="PTHR24403">
    <property type="entry name" value="ZINC FINGER PROTEIN"/>
    <property type="match status" value="1"/>
</dbReference>
<reference evidence="7" key="2">
    <citation type="submission" date="2025-09" db="UniProtKB">
        <authorList>
            <consortium name="Ensembl"/>
        </authorList>
    </citation>
    <scope>IDENTIFICATION</scope>
</reference>
<evidence type="ECO:0000256" key="4">
    <source>
        <dbReference type="ARBA" id="ARBA00022833"/>
    </source>
</evidence>
<evidence type="ECO:0000313" key="7">
    <source>
        <dbReference type="Ensembl" id="ENSSGRP00000101239.1"/>
    </source>
</evidence>
<evidence type="ECO:0000259" key="6">
    <source>
        <dbReference type="PROSITE" id="PS50157"/>
    </source>
</evidence>
<name>A0A672SHG7_SINGR</name>
<dbReference type="GO" id="GO:0050769">
    <property type="term" value="P:positive regulation of neurogenesis"/>
    <property type="evidence" value="ECO:0007669"/>
    <property type="project" value="TreeGrafter"/>
</dbReference>
<evidence type="ECO:0000256" key="2">
    <source>
        <dbReference type="ARBA" id="ARBA00022737"/>
    </source>
</evidence>
<evidence type="ECO:0000256" key="3">
    <source>
        <dbReference type="ARBA" id="ARBA00022771"/>
    </source>
</evidence>
<dbReference type="Gene3D" id="3.30.160.60">
    <property type="entry name" value="Classic Zinc Finger"/>
    <property type="match status" value="6"/>
</dbReference>
<accession>A0A672SHG7</accession>
<dbReference type="InParanoid" id="A0A672SHG7"/>
<dbReference type="GO" id="GO:0000978">
    <property type="term" value="F:RNA polymerase II cis-regulatory region sequence-specific DNA binding"/>
    <property type="evidence" value="ECO:0007669"/>
    <property type="project" value="TreeGrafter"/>
</dbReference>
<dbReference type="FunFam" id="3.30.160.60:FF:000444">
    <property type="entry name" value="Zinc finger protein 335"/>
    <property type="match status" value="1"/>
</dbReference>
<keyword evidence="1" id="KW-0479">Metal-binding</keyword>
<dbReference type="SMART" id="SM00355">
    <property type="entry name" value="ZnF_C2H2"/>
    <property type="match status" value="8"/>
</dbReference>
<feature type="domain" description="C2H2-type" evidence="6">
    <location>
        <begin position="10"/>
        <end position="32"/>
    </location>
</feature>
<evidence type="ECO:0000256" key="1">
    <source>
        <dbReference type="ARBA" id="ARBA00022723"/>
    </source>
</evidence>
<dbReference type="GO" id="GO:0045944">
    <property type="term" value="P:positive regulation of transcription by RNA polymerase II"/>
    <property type="evidence" value="ECO:0007669"/>
    <property type="project" value="TreeGrafter"/>
</dbReference>
<dbReference type="FunFam" id="3.30.160.60:FF:004444">
    <property type="match status" value="1"/>
</dbReference>
<keyword evidence="3 5" id="KW-0863">Zinc-finger</keyword>
<keyword evidence="2" id="KW-0677">Repeat</keyword>
<protein>
    <recommendedName>
        <fullName evidence="6">C2H2-type domain-containing protein</fullName>
    </recommendedName>
</protein>
<dbReference type="GO" id="GO:0008270">
    <property type="term" value="F:zinc ion binding"/>
    <property type="evidence" value="ECO:0007669"/>
    <property type="project" value="UniProtKB-KW"/>
</dbReference>
<dbReference type="Proteomes" id="UP000472262">
    <property type="component" value="Unassembled WGS sequence"/>
</dbReference>
<organism evidence="7 8">
    <name type="scientific">Sinocyclocheilus grahami</name>
    <name type="common">Dianchi golden-line fish</name>
    <name type="synonym">Barbus grahami</name>
    <dbReference type="NCBI Taxonomy" id="75366"/>
    <lineage>
        <taxon>Eukaryota</taxon>
        <taxon>Metazoa</taxon>
        <taxon>Chordata</taxon>
        <taxon>Craniata</taxon>
        <taxon>Vertebrata</taxon>
        <taxon>Euteleostomi</taxon>
        <taxon>Actinopterygii</taxon>
        <taxon>Neopterygii</taxon>
        <taxon>Teleostei</taxon>
        <taxon>Ostariophysi</taxon>
        <taxon>Cypriniformes</taxon>
        <taxon>Cyprinidae</taxon>
        <taxon>Cyprininae</taxon>
        <taxon>Sinocyclocheilus</taxon>
    </lineage>
</organism>
<dbReference type="GO" id="GO:0005634">
    <property type="term" value="C:nucleus"/>
    <property type="evidence" value="ECO:0007669"/>
    <property type="project" value="TreeGrafter"/>
</dbReference>
<dbReference type="OMA" id="RICKVDI"/>
<keyword evidence="4" id="KW-0862">Zinc</keyword>
<proteinExistence type="predicted"/>
<dbReference type="PANTHER" id="PTHR24403:SF36">
    <property type="entry name" value="ZINC FINGER PROTEIN 335"/>
    <property type="match status" value="1"/>
</dbReference>
<feature type="domain" description="C2H2-type" evidence="6">
    <location>
        <begin position="415"/>
        <end position="442"/>
    </location>
</feature>
<keyword evidence="8" id="KW-1185">Reference proteome</keyword>
<evidence type="ECO:0000256" key="5">
    <source>
        <dbReference type="PROSITE-ProRule" id="PRU00042"/>
    </source>
</evidence>
<dbReference type="InterPro" id="IPR050688">
    <property type="entry name" value="Zinc_finger/UBP_domain"/>
</dbReference>
<dbReference type="PROSITE" id="PS50157">
    <property type="entry name" value="ZINC_FINGER_C2H2_2"/>
    <property type="match status" value="5"/>
</dbReference>
<dbReference type="InterPro" id="IPR013087">
    <property type="entry name" value="Znf_C2H2_type"/>
</dbReference>
<dbReference type="InterPro" id="IPR036236">
    <property type="entry name" value="Znf_C2H2_sf"/>
</dbReference>
<dbReference type="AlphaFoldDB" id="A0A672SHG7"/>
<dbReference type="Ensembl" id="ENSSGRT00000107663.1">
    <property type="protein sequence ID" value="ENSSGRP00000101239.1"/>
    <property type="gene ID" value="ENSSGRG00000050358.1"/>
</dbReference>